<organism evidence="2 3">
    <name type="scientific">Mariniblastus fucicola</name>
    <dbReference type="NCBI Taxonomy" id="980251"/>
    <lineage>
        <taxon>Bacteria</taxon>
        <taxon>Pseudomonadati</taxon>
        <taxon>Planctomycetota</taxon>
        <taxon>Planctomycetia</taxon>
        <taxon>Pirellulales</taxon>
        <taxon>Pirellulaceae</taxon>
        <taxon>Mariniblastus</taxon>
    </lineage>
</organism>
<reference evidence="2 3" key="1">
    <citation type="submission" date="2019-08" db="EMBL/GenBank/DDBJ databases">
        <title>Deep-cultivation of Planctomycetes and their phenomic and genomic characterization uncovers novel biology.</title>
        <authorList>
            <person name="Wiegand S."/>
            <person name="Jogler M."/>
            <person name="Boedeker C."/>
            <person name="Pinto D."/>
            <person name="Vollmers J."/>
            <person name="Rivas-Marin E."/>
            <person name="Kohn T."/>
            <person name="Peeters S.H."/>
            <person name="Heuer A."/>
            <person name="Rast P."/>
            <person name="Oberbeckmann S."/>
            <person name="Bunk B."/>
            <person name="Jeske O."/>
            <person name="Meyerdierks A."/>
            <person name="Storesund J.E."/>
            <person name="Kallscheuer N."/>
            <person name="Luecker S."/>
            <person name="Lage O.M."/>
            <person name="Pohl T."/>
            <person name="Merkel B.J."/>
            <person name="Hornburger P."/>
            <person name="Mueller R.-W."/>
            <person name="Bruemmer F."/>
            <person name="Labrenz M."/>
            <person name="Spormann A.M."/>
            <person name="Op den Camp H."/>
            <person name="Overmann J."/>
            <person name="Amann R."/>
            <person name="Jetten M.S.M."/>
            <person name="Mascher T."/>
            <person name="Medema M.H."/>
            <person name="Devos D.P."/>
            <person name="Kaster A.-K."/>
            <person name="Ovreas L."/>
            <person name="Rohde M."/>
            <person name="Galperin M.Y."/>
            <person name="Jogler C."/>
        </authorList>
    </citation>
    <scope>NUCLEOTIDE SEQUENCE [LARGE SCALE GENOMIC DNA]</scope>
    <source>
        <strain evidence="2 3">FC18</strain>
    </source>
</reference>
<proteinExistence type="predicted"/>
<evidence type="ECO:0000256" key="1">
    <source>
        <dbReference type="SAM" id="SignalP"/>
    </source>
</evidence>
<accession>A0A5B9P4S8</accession>
<protein>
    <submittedName>
        <fullName evidence="2">Uncharacterized protein</fullName>
    </submittedName>
</protein>
<dbReference type="AlphaFoldDB" id="A0A5B9P4S8"/>
<keyword evidence="1" id="KW-0732">Signal</keyword>
<evidence type="ECO:0000313" key="3">
    <source>
        <dbReference type="Proteomes" id="UP000322214"/>
    </source>
</evidence>
<sequence precursor="true">MFKKKMQLRALIAPTLFVTLACAFQPAQAQEKTQFFFAEDVSVGPPRVNHVPRQATPKTKAAAEDFQDRIGGASSVSFENFGVDEDGSKLNAISDFHLEFSGGVTADLTGINGVGVVLDPSKTSWGNFPTHGKKFLSIMSKEEDPNADATAYATIKFSTPQAAFGFCATDIESNRLIIELLHTDGTTEKYTAPVTIPQNSGGCNFIGMINTSRPFAGVRFINAGKGKEGFGFDEMMIAEPKLVEIGAVIMECTGYYERGEYEKCVSHYEKTIESFLRSTKITQENRTRLELAIKETRNTSITAQTRCTILRSAFYAMQYSETCGGIVTTAISEASTFYQSKNYEGCWSSYEKYAYEMLQTSSISVVDRQRLEMALAYEGSWETRCTMMKQTFEYINTEIHNTSLFLQQSQSIALQWSRYFVVSMDVEQGRAIQIESSNDGGLTWTVNEKFTSTDTSHRYIDYSNDYMNSAHRIYRAQYVDSGYIKAQVYN</sequence>
<dbReference type="PROSITE" id="PS51257">
    <property type="entry name" value="PROKAR_LIPOPROTEIN"/>
    <property type="match status" value="1"/>
</dbReference>
<gene>
    <name evidence="2" type="ORF">MFFC18_14650</name>
</gene>
<dbReference type="Proteomes" id="UP000322214">
    <property type="component" value="Chromosome"/>
</dbReference>
<dbReference type="RefSeq" id="WP_148618692.1">
    <property type="nucleotide sequence ID" value="NZ_CP042912.1"/>
</dbReference>
<evidence type="ECO:0000313" key="2">
    <source>
        <dbReference type="EMBL" id="QEG21607.1"/>
    </source>
</evidence>
<feature type="signal peptide" evidence="1">
    <location>
        <begin position="1"/>
        <end position="29"/>
    </location>
</feature>
<name>A0A5B9P4S8_9BACT</name>
<dbReference type="OrthoDB" id="8821021at2"/>
<dbReference type="KEGG" id="mff:MFFC18_14650"/>
<keyword evidence="3" id="KW-1185">Reference proteome</keyword>
<feature type="chain" id="PRO_5023086605" evidence="1">
    <location>
        <begin position="30"/>
        <end position="490"/>
    </location>
</feature>
<dbReference type="EMBL" id="CP042912">
    <property type="protein sequence ID" value="QEG21607.1"/>
    <property type="molecule type" value="Genomic_DNA"/>
</dbReference>